<sequence>MDIKIVVCYHKLEPLIGNKFIFPILVGAKNISENIISIFNRKAIRQKLTPLRDDTGDNISELNPNYCELTAIYWMWKNLKADYYGLFHYRRIFDFTNPHHNQQLIQNNIPHQIAFRFIKKITRKLLNQNKILKACQEFDIILPIKANYFLKGDTTLYQLYAKDHYQNDMDLCINYIRAKYPHMQNALENTLYKSPVNWYVANMFVTKKELFFEYCEWLFDVLFSIAPNVPIESYNQYQARVFGFLSERLFNIWIEYKKETTPSLRIKEYPLIRLEKTPLYYPLINIRTQTKNKGETKTKRLFICGIRVWKKEIKDN</sequence>
<dbReference type="eggNOG" id="COG1442">
    <property type="taxonomic scope" value="Bacteria"/>
</dbReference>
<keyword evidence="3" id="KW-1185">Reference proteome</keyword>
<dbReference type="Pfam" id="PF14393">
    <property type="entry name" value="DUF4422"/>
    <property type="match status" value="1"/>
</dbReference>
<organism evidence="2 3">
    <name type="scientific">Helicobacter pullorum MIT 98-5489</name>
    <dbReference type="NCBI Taxonomy" id="537972"/>
    <lineage>
        <taxon>Bacteria</taxon>
        <taxon>Pseudomonadati</taxon>
        <taxon>Campylobacterota</taxon>
        <taxon>Epsilonproteobacteria</taxon>
        <taxon>Campylobacterales</taxon>
        <taxon>Helicobacteraceae</taxon>
        <taxon>Helicobacter</taxon>
    </lineage>
</organism>
<evidence type="ECO:0000259" key="1">
    <source>
        <dbReference type="Pfam" id="PF14393"/>
    </source>
</evidence>
<dbReference type="InterPro" id="IPR025536">
    <property type="entry name" value="DUF4422"/>
</dbReference>
<gene>
    <name evidence="2" type="ORF">HPMG_00626</name>
</gene>
<dbReference type="RefSeq" id="WP_005021389.1">
    <property type="nucleotide sequence ID" value="NZ_DS990442.1"/>
</dbReference>
<dbReference type="Proteomes" id="UP000003953">
    <property type="component" value="Unassembled WGS sequence"/>
</dbReference>
<name>C5EZ54_9HELI</name>
<evidence type="ECO:0000313" key="3">
    <source>
        <dbReference type="Proteomes" id="UP000003953"/>
    </source>
</evidence>
<dbReference type="EMBL" id="DS990442">
    <property type="protein sequence ID" value="EEQ63169.1"/>
    <property type="molecule type" value="Genomic_DNA"/>
</dbReference>
<evidence type="ECO:0000313" key="2">
    <source>
        <dbReference type="EMBL" id="EEQ63169.1"/>
    </source>
</evidence>
<reference evidence="3" key="1">
    <citation type="journal article" date="2014" name="Genome Announc.">
        <title>Draft genome sequences of six enterohepatic helicobacter species isolated from humans and one from rhesus macaques.</title>
        <authorList>
            <person name="Shen Z."/>
            <person name="Sheh A."/>
            <person name="Young S.K."/>
            <person name="Abouelliel A."/>
            <person name="Ward D.V."/>
            <person name="Earl A.M."/>
            <person name="Fox J.G."/>
        </authorList>
    </citation>
    <scope>NUCLEOTIDE SEQUENCE [LARGE SCALE GENOMIC DNA]</scope>
    <source>
        <strain evidence="3">MIT 98-5489</strain>
    </source>
</reference>
<feature type="domain" description="DUF4422" evidence="1">
    <location>
        <begin position="4"/>
        <end position="257"/>
    </location>
</feature>
<dbReference type="AlphaFoldDB" id="C5EZ54"/>
<dbReference type="HOGENOM" id="CLU_065769_0_0_7"/>
<protein>
    <recommendedName>
        <fullName evidence="1">DUF4422 domain-containing protein</fullName>
    </recommendedName>
</protein>
<accession>C5EZ54</accession>
<proteinExistence type="predicted"/>